<dbReference type="Proteomes" id="UP001302745">
    <property type="component" value="Unassembled WGS sequence"/>
</dbReference>
<organism evidence="3 4">
    <name type="scientific">Chaetomidium leptoderma</name>
    <dbReference type="NCBI Taxonomy" id="669021"/>
    <lineage>
        <taxon>Eukaryota</taxon>
        <taxon>Fungi</taxon>
        <taxon>Dikarya</taxon>
        <taxon>Ascomycota</taxon>
        <taxon>Pezizomycotina</taxon>
        <taxon>Sordariomycetes</taxon>
        <taxon>Sordariomycetidae</taxon>
        <taxon>Sordariales</taxon>
        <taxon>Chaetomiaceae</taxon>
        <taxon>Chaetomidium</taxon>
    </lineage>
</organism>
<reference evidence="3" key="2">
    <citation type="submission" date="2023-05" db="EMBL/GenBank/DDBJ databases">
        <authorList>
            <consortium name="Lawrence Berkeley National Laboratory"/>
            <person name="Steindorff A."/>
            <person name="Hensen N."/>
            <person name="Bonometti L."/>
            <person name="Westerberg I."/>
            <person name="Brannstrom I.O."/>
            <person name="Guillou S."/>
            <person name="Cros-Aarteil S."/>
            <person name="Calhoun S."/>
            <person name="Haridas S."/>
            <person name="Kuo A."/>
            <person name="Mondo S."/>
            <person name="Pangilinan J."/>
            <person name="Riley R."/>
            <person name="Labutti K."/>
            <person name="Andreopoulos B."/>
            <person name="Lipzen A."/>
            <person name="Chen C."/>
            <person name="Yanf M."/>
            <person name="Daum C."/>
            <person name="Ng V."/>
            <person name="Clum A."/>
            <person name="Ohm R."/>
            <person name="Martin F."/>
            <person name="Silar P."/>
            <person name="Natvig D."/>
            <person name="Lalanne C."/>
            <person name="Gautier V."/>
            <person name="Ament-Velasquez S.L."/>
            <person name="Kruys A."/>
            <person name="Hutchinson M.I."/>
            <person name="Powell A.J."/>
            <person name="Barry K."/>
            <person name="Miller A.N."/>
            <person name="Grigoriev I.V."/>
            <person name="Debuchy R."/>
            <person name="Gladieux P."/>
            <person name="Thoren M.H."/>
            <person name="Johannesson H."/>
        </authorList>
    </citation>
    <scope>NUCLEOTIDE SEQUENCE</scope>
    <source>
        <strain evidence="3">CBS 538.74</strain>
    </source>
</reference>
<evidence type="ECO:0000313" key="3">
    <source>
        <dbReference type="EMBL" id="KAK4149289.1"/>
    </source>
</evidence>
<accession>A0AAN6ZTA9</accession>
<dbReference type="Pfam" id="PF22749">
    <property type="entry name" value="Arb2"/>
    <property type="match status" value="1"/>
</dbReference>
<gene>
    <name evidence="3" type="ORF">C8A00DRAFT_38107</name>
</gene>
<dbReference type="InterPro" id="IPR048263">
    <property type="entry name" value="Arb2"/>
</dbReference>
<dbReference type="PANTHER" id="PTHR21357:SF4">
    <property type="entry name" value="FAM172 FAMILY PROTEIN HOMOLOG CG10038"/>
    <property type="match status" value="1"/>
</dbReference>
<dbReference type="EMBL" id="MU857176">
    <property type="protein sequence ID" value="KAK4149289.1"/>
    <property type="molecule type" value="Genomic_DNA"/>
</dbReference>
<dbReference type="GO" id="GO:0005634">
    <property type="term" value="C:nucleus"/>
    <property type="evidence" value="ECO:0007669"/>
    <property type="project" value="TreeGrafter"/>
</dbReference>
<sequence length="511" mass="55846">MFRRRWSGLPADPVFESDFKELGYFINDIDEIRSVEDPDYYFKYFLTKNERWNECQRFAFNQAVIKEIRTRLDTQGFTTVPLPLGTPTTQPHVPILTSPDLSTKSRVVLLIGESYQPLGVLAHRVIGGRGGITRGSVLSLVAALNGQQSSAADPSPPGIVLANAGELWWWPEGGKGLTPMDRHRVPMASAVHLGRYHDPKVNEVPGNRTVAEHVRAVFENVVLGGLVNSKATIDVIAVGDAVDEVERYLDDDAVWERLGGKLGCLVVLGGFYDSKKFRCERFRRFMKERARAYIIHHTPLDTPVAGAGGNPGAAGFTSFGCPVYSAGEAQVTETMLIEAQPAVLEWIQEVALEGAAYKNAVIEVFGEEGSGITTEELDSAWGAPETNASEEDEAKARTEVKAKSNRANGDGREEQESAEVEDDKTKTSVKAAKDGQSENNRVNGGGSEAQEPASDTAKADVKAQAVEDSQVINNRVSGYDRKPQFSPAPDGPEARDMKELVKELEELKIDN</sequence>
<feature type="domain" description="Arb2" evidence="2">
    <location>
        <begin position="15"/>
        <end position="300"/>
    </location>
</feature>
<dbReference type="PANTHER" id="PTHR21357">
    <property type="entry name" value="FAM172 FAMILY PROTEIN HOMOLOG CG10038"/>
    <property type="match status" value="1"/>
</dbReference>
<keyword evidence="4" id="KW-1185">Reference proteome</keyword>
<evidence type="ECO:0000256" key="1">
    <source>
        <dbReference type="SAM" id="MobiDB-lite"/>
    </source>
</evidence>
<comment type="caution">
    <text evidence="3">The sequence shown here is derived from an EMBL/GenBank/DDBJ whole genome shotgun (WGS) entry which is preliminary data.</text>
</comment>
<feature type="region of interest" description="Disordered" evidence="1">
    <location>
        <begin position="375"/>
        <end position="495"/>
    </location>
</feature>
<evidence type="ECO:0000259" key="2">
    <source>
        <dbReference type="Pfam" id="PF22749"/>
    </source>
</evidence>
<dbReference type="GO" id="GO:0031048">
    <property type="term" value="P:regulatory ncRNA-mediated heterochromatin formation"/>
    <property type="evidence" value="ECO:0007669"/>
    <property type="project" value="TreeGrafter"/>
</dbReference>
<reference evidence="3" key="1">
    <citation type="journal article" date="2023" name="Mol. Phylogenet. Evol.">
        <title>Genome-scale phylogeny and comparative genomics of the fungal order Sordariales.</title>
        <authorList>
            <person name="Hensen N."/>
            <person name="Bonometti L."/>
            <person name="Westerberg I."/>
            <person name="Brannstrom I.O."/>
            <person name="Guillou S."/>
            <person name="Cros-Aarteil S."/>
            <person name="Calhoun S."/>
            <person name="Haridas S."/>
            <person name="Kuo A."/>
            <person name="Mondo S."/>
            <person name="Pangilinan J."/>
            <person name="Riley R."/>
            <person name="LaButti K."/>
            <person name="Andreopoulos B."/>
            <person name="Lipzen A."/>
            <person name="Chen C."/>
            <person name="Yan M."/>
            <person name="Daum C."/>
            <person name="Ng V."/>
            <person name="Clum A."/>
            <person name="Steindorff A."/>
            <person name="Ohm R.A."/>
            <person name="Martin F."/>
            <person name="Silar P."/>
            <person name="Natvig D.O."/>
            <person name="Lalanne C."/>
            <person name="Gautier V."/>
            <person name="Ament-Velasquez S.L."/>
            <person name="Kruys A."/>
            <person name="Hutchinson M.I."/>
            <person name="Powell A.J."/>
            <person name="Barry K."/>
            <person name="Miller A.N."/>
            <person name="Grigoriev I.V."/>
            <person name="Debuchy R."/>
            <person name="Gladieux P."/>
            <person name="Hiltunen Thoren M."/>
            <person name="Johannesson H."/>
        </authorList>
    </citation>
    <scope>NUCLEOTIDE SEQUENCE</scope>
    <source>
        <strain evidence="3">CBS 538.74</strain>
    </source>
</reference>
<evidence type="ECO:0000313" key="4">
    <source>
        <dbReference type="Proteomes" id="UP001302745"/>
    </source>
</evidence>
<dbReference type="InterPro" id="IPR053858">
    <property type="entry name" value="Arb2_dom"/>
</dbReference>
<feature type="compositionally biased region" description="Basic and acidic residues" evidence="1">
    <location>
        <begin position="423"/>
        <end position="436"/>
    </location>
</feature>
<protein>
    <recommendedName>
        <fullName evidence="2">Arb2 domain-containing protein</fullName>
    </recommendedName>
</protein>
<dbReference type="AlphaFoldDB" id="A0AAN6ZTA9"/>
<dbReference type="GO" id="GO:0035197">
    <property type="term" value="F:siRNA binding"/>
    <property type="evidence" value="ECO:0007669"/>
    <property type="project" value="TreeGrafter"/>
</dbReference>
<name>A0AAN6ZTA9_9PEZI</name>
<proteinExistence type="predicted"/>